<dbReference type="EMBL" id="POWG01000032">
    <property type="protein sequence ID" value="PNQ96342.1"/>
    <property type="molecule type" value="Genomic_DNA"/>
</dbReference>
<organism evidence="6 7">
    <name type="scientific">Azospirillum argentinense</name>
    <dbReference type="NCBI Taxonomy" id="2970906"/>
    <lineage>
        <taxon>Bacteria</taxon>
        <taxon>Pseudomonadati</taxon>
        <taxon>Pseudomonadota</taxon>
        <taxon>Alphaproteobacteria</taxon>
        <taxon>Rhodospirillales</taxon>
        <taxon>Azospirillaceae</taxon>
        <taxon>Azospirillum</taxon>
    </lineage>
</organism>
<feature type="region of interest" description="Disordered" evidence="3">
    <location>
        <begin position="1"/>
        <end position="39"/>
    </location>
</feature>
<evidence type="ECO:0000259" key="5">
    <source>
        <dbReference type="Pfam" id="PF22624"/>
    </source>
</evidence>
<comment type="similarity">
    <text evidence="1">Belongs to the P-Pant transferase superfamily. Gsp/Sfp/HetI/AcpT family.</text>
</comment>
<dbReference type="PANTHER" id="PTHR12215:SF10">
    <property type="entry name" value="L-AMINOADIPATE-SEMIALDEHYDE DEHYDROGENASE-PHOSPHOPANTETHEINYL TRANSFERASE"/>
    <property type="match status" value="1"/>
</dbReference>
<reference evidence="6 7" key="1">
    <citation type="submission" date="2018-01" db="EMBL/GenBank/DDBJ databases">
        <title>Whole genome sequence of Azospirillum brasilense REC3 isolated from strawberry roots.</title>
        <authorList>
            <person name="Fontana C.A."/>
            <person name="Salazar S.M."/>
            <person name="Bassi D."/>
            <person name="Puglisi E."/>
            <person name="Lovaisa N.C."/>
            <person name="Toffoli L.M."/>
            <person name="Pedraza R."/>
            <person name="Cocconcelli P.S."/>
        </authorList>
    </citation>
    <scope>NUCLEOTIDE SEQUENCE [LARGE SCALE GENOMIC DNA]</scope>
    <source>
        <strain evidence="6 7">REC3</strain>
        <plasmid evidence="6">p18unnamed</plasmid>
    </source>
</reference>
<evidence type="ECO:0000256" key="3">
    <source>
        <dbReference type="SAM" id="MobiDB-lite"/>
    </source>
</evidence>
<dbReference type="InterPro" id="IPR008278">
    <property type="entry name" value="4-PPantetheinyl_Trfase_dom"/>
</dbReference>
<dbReference type="AlphaFoldDB" id="A0A2K1FUW8"/>
<feature type="compositionally biased region" description="Basic residues" evidence="3">
    <location>
        <begin position="1"/>
        <end position="11"/>
    </location>
</feature>
<dbReference type="SUPFAM" id="SSF56214">
    <property type="entry name" value="4'-phosphopantetheinyl transferase"/>
    <property type="match status" value="2"/>
</dbReference>
<dbReference type="Proteomes" id="UP000236268">
    <property type="component" value="Unassembled WGS sequence"/>
</dbReference>
<dbReference type="GO" id="GO:0008897">
    <property type="term" value="F:holo-[acyl-carrier-protein] synthase activity"/>
    <property type="evidence" value="ECO:0007669"/>
    <property type="project" value="InterPro"/>
</dbReference>
<geneLocation type="plasmid" evidence="6">
    <name>p18unnamed</name>
</geneLocation>
<dbReference type="InterPro" id="IPR037143">
    <property type="entry name" value="4-PPantetheinyl_Trfase_dom_sf"/>
</dbReference>
<keyword evidence="6" id="KW-0614">Plasmid</keyword>
<accession>A0A2K1FUW8</accession>
<evidence type="ECO:0000256" key="1">
    <source>
        <dbReference type="ARBA" id="ARBA00010990"/>
    </source>
</evidence>
<dbReference type="GO" id="GO:0019878">
    <property type="term" value="P:lysine biosynthetic process via aminoadipic acid"/>
    <property type="evidence" value="ECO:0007669"/>
    <property type="project" value="TreeGrafter"/>
</dbReference>
<feature type="domain" description="4'-phosphopantetheinyl transferase" evidence="4">
    <location>
        <begin position="180"/>
        <end position="277"/>
    </location>
</feature>
<dbReference type="Pfam" id="PF01648">
    <property type="entry name" value="ACPS"/>
    <property type="match status" value="1"/>
</dbReference>
<name>A0A2K1FUW8_9PROT</name>
<evidence type="ECO:0000256" key="2">
    <source>
        <dbReference type="ARBA" id="ARBA00022679"/>
    </source>
</evidence>
<gene>
    <name evidence="6" type="ORF">C1S70_24210</name>
</gene>
<evidence type="ECO:0000313" key="6">
    <source>
        <dbReference type="EMBL" id="PNQ96342.1"/>
    </source>
</evidence>
<dbReference type="Gene3D" id="3.90.470.20">
    <property type="entry name" value="4'-phosphopantetheinyl transferase domain"/>
    <property type="match status" value="2"/>
</dbReference>
<keyword evidence="2 6" id="KW-0808">Transferase</keyword>
<dbReference type="PANTHER" id="PTHR12215">
    <property type="entry name" value="PHOSPHOPANTETHEINE TRANSFERASE"/>
    <property type="match status" value="1"/>
</dbReference>
<dbReference type="GO" id="GO:0000287">
    <property type="term" value="F:magnesium ion binding"/>
    <property type="evidence" value="ECO:0007669"/>
    <property type="project" value="InterPro"/>
</dbReference>
<dbReference type="GO" id="GO:0005829">
    <property type="term" value="C:cytosol"/>
    <property type="evidence" value="ECO:0007669"/>
    <property type="project" value="TreeGrafter"/>
</dbReference>
<dbReference type="Pfam" id="PF22624">
    <property type="entry name" value="AASDHPPT_N"/>
    <property type="match status" value="1"/>
</dbReference>
<dbReference type="InterPro" id="IPR055066">
    <property type="entry name" value="AASDHPPT_N"/>
</dbReference>
<comment type="caution">
    <text evidence="6">The sequence shown here is derived from an EMBL/GenBank/DDBJ whole genome shotgun (WGS) entry which is preliminary data.</text>
</comment>
<proteinExistence type="inferred from homology"/>
<feature type="domain" description="4'-phosphopantetheinyl transferase N-terminal" evidence="5">
    <location>
        <begin position="99"/>
        <end position="170"/>
    </location>
</feature>
<sequence length="295" mass="33228">MGPDRRRRPRPCNRPAHDGNPLMTAVQTDADPDRDRRRSALWPPPAFVARRRLLDHPVEVRAHEISSGLTGVGLWCCRTSDLDPAVLAEPERLGLFGDDDLRRCRRYHFDRDRHLFIAAHLLLRCVLSRYEPIEPADWRFAANPYGRPEIADPAISRRLRFNLSHAAGLALVGVAREGEVGVDVECADRHADAAGIARHAFSDSERRFLQGLPADESRLAFLRSWTLKEAYAKARGVGLSLPFRDMEFQYGPDARIAMRLGEGIADRADRWRFEQFSLFDRHIGAIALGSPVPAG</sequence>
<evidence type="ECO:0000313" key="7">
    <source>
        <dbReference type="Proteomes" id="UP000236268"/>
    </source>
</evidence>
<protein>
    <submittedName>
        <fullName evidence="6">Phosphopantetheinyl transferase</fullName>
    </submittedName>
</protein>
<dbReference type="InterPro" id="IPR050559">
    <property type="entry name" value="P-Pant_transferase_sf"/>
</dbReference>
<evidence type="ECO:0000259" key="4">
    <source>
        <dbReference type="Pfam" id="PF01648"/>
    </source>
</evidence>